<keyword evidence="2" id="KW-1185">Reference proteome</keyword>
<accession>A0A8H4FPK9</accession>
<dbReference type="EMBL" id="WVTB01000019">
    <property type="protein sequence ID" value="KAF3808534.1"/>
    <property type="molecule type" value="Genomic_DNA"/>
</dbReference>
<evidence type="ECO:0000313" key="2">
    <source>
        <dbReference type="Proteomes" id="UP000613401"/>
    </source>
</evidence>
<dbReference type="Proteomes" id="UP000613401">
    <property type="component" value="Unassembled WGS sequence"/>
</dbReference>
<gene>
    <name evidence="1" type="ORF">GCG54_00006399</name>
</gene>
<sequence length="318" mass="35529">MILGNLLVITYGMVPGFSILEDADIGIPADDALWEAKTVSDWETLAANKPLSSHLGLREATSAIFGQTPLEKKSDVCWEWSPFAASVVMHSVAIAIWYLTQGQQVCHSAIRNSKERHDATQIAAALSRCRDLLAGVADAHTGTEGTWNEAESPLLFNAFAILRVSYGRAFIRFHSLDRSLLFKESSQVMLSILRRYFEAVQDRDPFMTMATAAFKWSVEHALASWDAGLLVTKWLYAVECSYRTNEPVTPEEKQVLDSVRQLLSEVDSQKSQHLSLAAELARMWASIYDDTWVWGVAPRIGWVLRELANMYETGIVAV</sequence>
<name>A0A8H4FPK9_COLGL</name>
<dbReference type="AlphaFoldDB" id="A0A8H4FPK9"/>
<reference evidence="1" key="2">
    <citation type="submission" date="2020-03" db="EMBL/GenBank/DDBJ databases">
        <authorList>
            <person name="Fu F.-F."/>
            <person name="Chen J."/>
        </authorList>
    </citation>
    <scope>NUCLEOTIDE SEQUENCE</scope>
    <source>
        <strain evidence="1">Lc1</strain>
    </source>
</reference>
<proteinExistence type="predicted"/>
<protein>
    <submittedName>
        <fullName evidence="1">Uncharacterized protein</fullName>
    </submittedName>
</protein>
<comment type="caution">
    <text evidence="1">The sequence shown here is derived from an EMBL/GenBank/DDBJ whole genome shotgun (WGS) entry which is preliminary data.</text>
</comment>
<reference evidence="1" key="1">
    <citation type="journal article" date="2020" name="Phytopathology">
        <title>Genome sequence and comparative analysis of Colletotrichum gloeosporioides isolated from Liriodendron leaves.</title>
        <authorList>
            <person name="Fu F.F."/>
            <person name="Hao Z."/>
            <person name="Wang P."/>
            <person name="Lu Y."/>
            <person name="Xue L.J."/>
            <person name="Wei G."/>
            <person name="Tian Y."/>
            <person name="Baishi H."/>
            <person name="Xu H."/>
            <person name="Shi J."/>
            <person name="Cheng T."/>
            <person name="Wang G."/>
            <person name="Yi Y."/>
            <person name="Chen J."/>
        </authorList>
    </citation>
    <scope>NUCLEOTIDE SEQUENCE</scope>
    <source>
        <strain evidence="1">Lc1</strain>
    </source>
</reference>
<dbReference type="RefSeq" id="XP_045267693.1">
    <property type="nucleotide sequence ID" value="XM_045406401.1"/>
</dbReference>
<dbReference type="GeneID" id="69013547"/>
<organism evidence="1 2">
    <name type="scientific">Colletotrichum gloeosporioides</name>
    <name type="common">Anthracnose fungus</name>
    <name type="synonym">Glomerella cingulata</name>
    <dbReference type="NCBI Taxonomy" id="474922"/>
    <lineage>
        <taxon>Eukaryota</taxon>
        <taxon>Fungi</taxon>
        <taxon>Dikarya</taxon>
        <taxon>Ascomycota</taxon>
        <taxon>Pezizomycotina</taxon>
        <taxon>Sordariomycetes</taxon>
        <taxon>Hypocreomycetidae</taxon>
        <taxon>Glomerellales</taxon>
        <taxon>Glomerellaceae</taxon>
        <taxon>Colletotrichum</taxon>
        <taxon>Colletotrichum gloeosporioides species complex</taxon>
    </lineage>
</organism>
<evidence type="ECO:0000313" key="1">
    <source>
        <dbReference type="EMBL" id="KAF3808534.1"/>
    </source>
</evidence>